<dbReference type="Proteomes" id="UP000199662">
    <property type="component" value="Unassembled WGS sequence"/>
</dbReference>
<sequence length="148" mass="16221">MKISAKGRYGLAAMSHMAQNYQTGSPITIISIAEKLGISKIYLEQVFSLLKRSGLVNSIKGAQGGYQLALAPNKITVYAILAAIEIALVETTESTVKEQAPSLDAALRITVFNVIDRNLSETLKQISLNDIINEAEKQKPIDDFMYFI</sequence>
<dbReference type="Pfam" id="PF02082">
    <property type="entry name" value="Rrf2"/>
    <property type="match status" value="1"/>
</dbReference>
<dbReference type="SUPFAM" id="SSF46785">
    <property type="entry name" value="Winged helix' DNA-binding domain"/>
    <property type="match status" value="1"/>
</dbReference>
<dbReference type="NCBIfam" id="TIGR00738">
    <property type="entry name" value="rrf2_super"/>
    <property type="match status" value="1"/>
</dbReference>
<name>A0A1H6TWA4_9FIRM</name>
<protein>
    <submittedName>
        <fullName evidence="2">Transcriptional regulator, BadM/Rrf2 family</fullName>
    </submittedName>
</protein>
<keyword evidence="1" id="KW-0238">DNA-binding</keyword>
<evidence type="ECO:0000313" key="3">
    <source>
        <dbReference type="Proteomes" id="UP000199662"/>
    </source>
</evidence>
<accession>A0A1H6TWA4</accession>
<evidence type="ECO:0000256" key="1">
    <source>
        <dbReference type="ARBA" id="ARBA00023125"/>
    </source>
</evidence>
<dbReference type="InterPro" id="IPR000944">
    <property type="entry name" value="Tscrpt_reg_Rrf2"/>
</dbReference>
<dbReference type="Gene3D" id="1.10.10.10">
    <property type="entry name" value="Winged helix-like DNA-binding domain superfamily/Winged helix DNA-binding domain"/>
    <property type="match status" value="1"/>
</dbReference>
<dbReference type="PROSITE" id="PS01332">
    <property type="entry name" value="HTH_RRF2_1"/>
    <property type="match status" value="1"/>
</dbReference>
<dbReference type="PANTHER" id="PTHR33221:SF5">
    <property type="entry name" value="HTH-TYPE TRANSCRIPTIONAL REGULATOR ISCR"/>
    <property type="match status" value="1"/>
</dbReference>
<dbReference type="InterPro" id="IPR036388">
    <property type="entry name" value="WH-like_DNA-bd_sf"/>
</dbReference>
<evidence type="ECO:0000313" key="2">
    <source>
        <dbReference type="EMBL" id="SEI80495.1"/>
    </source>
</evidence>
<dbReference type="RefSeq" id="WP_091828338.1">
    <property type="nucleotide sequence ID" value="NZ_FNZK01000001.1"/>
</dbReference>
<dbReference type="EMBL" id="FNZK01000001">
    <property type="protein sequence ID" value="SEI80495.1"/>
    <property type="molecule type" value="Genomic_DNA"/>
</dbReference>
<dbReference type="PROSITE" id="PS51197">
    <property type="entry name" value="HTH_RRF2_2"/>
    <property type="match status" value="1"/>
</dbReference>
<reference evidence="2 3" key="1">
    <citation type="submission" date="2016-10" db="EMBL/GenBank/DDBJ databases">
        <authorList>
            <person name="de Groot N.N."/>
        </authorList>
    </citation>
    <scope>NUCLEOTIDE SEQUENCE [LARGE SCALE GENOMIC DNA]</scope>
    <source>
        <strain evidence="2 3">DSM 2179</strain>
    </source>
</reference>
<dbReference type="STRING" id="84035.SAMN05660742_101100"/>
<dbReference type="InterPro" id="IPR036390">
    <property type="entry name" value="WH_DNA-bd_sf"/>
</dbReference>
<gene>
    <name evidence="2" type="ORF">SAMN05660742_101100</name>
</gene>
<dbReference type="PANTHER" id="PTHR33221">
    <property type="entry name" value="WINGED HELIX-TURN-HELIX TRANSCRIPTIONAL REGULATOR, RRF2 FAMILY"/>
    <property type="match status" value="1"/>
</dbReference>
<dbReference type="InterPro" id="IPR030489">
    <property type="entry name" value="TR_Rrf2-type_CS"/>
</dbReference>
<dbReference type="GO" id="GO:0003700">
    <property type="term" value="F:DNA-binding transcription factor activity"/>
    <property type="evidence" value="ECO:0007669"/>
    <property type="project" value="TreeGrafter"/>
</dbReference>
<dbReference type="GO" id="GO:0003677">
    <property type="term" value="F:DNA binding"/>
    <property type="evidence" value="ECO:0007669"/>
    <property type="project" value="UniProtKB-KW"/>
</dbReference>
<dbReference type="AlphaFoldDB" id="A0A1H6TWA4"/>
<dbReference type="GO" id="GO:0005829">
    <property type="term" value="C:cytosol"/>
    <property type="evidence" value="ECO:0007669"/>
    <property type="project" value="TreeGrafter"/>
</dbReference>
<proteinExistence type="predicted"/>
<organism evidence="2 3">
    <name type="scientific">Propionispira arboris</name>
    <dbReference type="NCBI Taxonomy" id="84035"/>
    <lineage>
        <taxon>Bacteria</taxon>
        <taxon>Bacillati</taxon>
        <taxon>Bacillota</taxon>
        <taxon>Negativicutes</taxon>
        <taxon>Selenomonadales</taxon>
        <taxon>Selenomonadaceae</taxon>
        <taxon>Propionispira</taxon>
    </lineage>
</organism>
<keyword evidence="3" id="KW-1185">Reference proteome</keyword>